<organism evidence="1 2">
    <name type="scientific">Candidatus Raskinella chloraquaticus</name>
    <dbReference type="NCBI Taxonomy" id="1951219"/>
    <lineage>
        <taxon>Bacteria</taxon>
        <taxon>Pseudomonadati</taxon>
        <taxon>Pseudomonadota</taxon>
        <taxon>Alphaproteobacteria</taxon>
        <taxon>Hyphomicrobiales</taxon>
        <taxon>Phreatobacteraceae</taxon>
        <taxon>Candidatus Raskinella</taxon>
    </lineage>
</organism>
<dbReference type="RefSeq" id="WP_376800120.1">
    <property type="nucleotide sequence ID" value="NZ_DBNB01000016.1"/>
</dbReference>
<dbReference type="InterPro" id="IPR029063">
    <property type="entry name" value="SAM-dependent_MTases_sf"/>
</dbReference>
<name>A0A1W9HRP0_9HYPH</name>
<dbReference type="Gene3D" id="3.40.50.150">
    <property type="entry name" value="Vaccinia Virus protein VP39"/>
    <property type="match status" value="1"/>
</dbReference>
<dbReference type="CDD" id="cd02440">
    <property type="entry name" value="AdoMet_MTases"/>
    <property type="match status" value="1"/>
</dbReference>
<dbReference type="InterPro" id="IPR010743">
    <property type="entry name" value="Methionine_synth_MetW"/>
</dbReference>
<evidence type="ECO:0000313" key="2">
    <source>
        <dbReference type="Proteomes" id="UP000192872"/>
    </source>
</evidence>
<dbReference type="Pfam" id="PF07021">
    <property type="entry name" value="MetW"/>
    <property type="match status" value="1"/>
</dbReference>
<dbReference type="Proteomes" id="UP000192872">
    <property type="component" value="Unassembled WGS sequence"/>
</dbReference>
<protein>
    <submittedName>
        <fullName evidence="1">Methionine biosynthesis protein MetW</fullName>
    </submittedName>
</protein>
<dbReference type="EMBL" id="LWDL01000026">
    <property type="protein sequence ID" value="OQW50125.1"/>
    <property type="molecule type" value="Genomic_DNA"/>
</dbReference>
<reference evidence="1 2" key="1">
    <citation type="journal article" date="2017" name="Water Res.">
        <title>Comammox in drinking water systems.</title>
        <authorList>
            <person name="Wang Y."/>
            <person name="Ma L."/>
            <person name="Mao Y."/>
            <person name="Jiang X."/>
            <person name="Xia Y."/>
            <person name="Yu K."/>
            <person name="Li B."/>
            <person name="Zhang T."/>
        </authorList>
    </citation>
    <scope>NUCLEOTIDE SEQUENCE [LARGE SCALE GENOMIC DNA]</scope>
    <source>
        <strain evidence="1">SG_bin8</strain>
    </source>
</reference>
<gene>
    <name evidence="1" type="ORF">A4S15_00515</name>
</gene>
<sequence>MARQIPLIPEARVDLLLIADMIEQGARVLDVGCGDGALLRHLRLQRGVEGRGVDMSWANVNTCVAGGLSVVQGNADHDLGTYPDQAFDVVILSQTLQATANPRDVLTHMLRIGKRAIVSFPNFAHWRIRWQILAWGRMPVTETIGYRWYDTPNIHLCTIRDFVELAGEVGARIERALPLDRLGRPFRETLPVSIANIMAPQALFVLTKTS</sequence>
<dbReference type="NCBIfam" id="TIGR02081">
    <property type="entry name" value="metW"/>
    <property type="match status" value="1"/>
</dbReference>
<evidence type="ECO:0000313" key="1">
    <source>
        <dbReference type="EMBL" id="OQW50125.1"/>
    </source>
</evidence>
<dbReference type="SUPFAM" id="SSF53335">
    <property type="entry name" value="S-adenosyl-L-methionine-dependent methyltransferases"/>
    <property type="match status" value="1"/>
</dbReference>
<accession>A0A1W9HRP0</accession>
<proteinExistence type="predicted"/>
<dbReference type="AlphaFoldDB" id="A0A1W9HRP0"/>
<dbReference type="STRING" id="1827387.A4S15_00515"/>
<comment type="caution">
    <text evidence="1">The sequence shown here is derived from an EMBL/GenBank/DDBJ whole genome shotgun (WGS) entry which is preliminary data.</text>
</comment>